<organism evidence="1 2">
    <name type="scientific">Selenomonas ruminantium</name>
    <dbReference type="NCBI Taxonomy" id="971"/>
    <lineage>
        <taxon>Bacteria</taxon>
        <taxon>Bacillati</taxon>
        <taxon>Bacillota</taxon>
        <taxon>Negativicutes</taxon>
        <taxon>Selenomonadales</taxon>
        <taxon>Selenomonadaceae</taxon>
        <taxon>Selenomonas</taxon>
    </lineage>
</organism>
<dbReference type="InterPro" id="IPR019647">
    <property type="entry name" value="PhoP_reg_network_YrbL"/>
</dbReference>
<dbReference type="EMBL" id="SVBY01000071">
    <property type="protein sequence ID" value="MBE6093309.1"/>
    <property type="molecule type" value="Genomic_DNA"/>
</dbReference>
<dbReference type="Pfam" id="PF10707">
    <property type="entry name" value="YrbL-PhoP_reg"/>
    <property type="match status" value="1"/>
</dbReference>
<sequence length="247" mass="28925">MRFVSFGRTFLYGFLSLRGGQIEYNLDSICKRRAFMLSSDILVLGDELLLGKGAHKACWIDPRDDKRCVKVAYAYPDLDIRREMKYRRCRKWRGVTSRLLPGFYGTVETDKGRGYVYERICNYDGSASLELGAWLQKERERRLQGAEPLDAEALLRAFRDAWVSEGIVMTNTQLENIMIQEQSAQWGDIRWRIVDNIGTHVTIPLLFFLDYLARKHVKRYWNRLLQENLHAAFPDLFDDEMIARLNV</sequence>
<dbReference type="AlphaFoldDB" id="A0A927ZY79"/>
<gene>
    <name evidence="1" type="ORF">E7201_09125</name>
</gene>
<comment type="caution">
    <text evidence="1">The sequence shown here is derived from an EMBL/GenBank/DDBJ whole genome shotgun (WGS) entry which is preliminary data.</text>
</comment>
<protein>
    <recommendedName>
        <fullName evidence="3">PhoP regulatory network protein YrbL</fullName>
    </recommendedName>
</protein>
<evidence type="ECO:0008006" key="3">
    <source>
        <dbReference type="Google" id="ProtNLM"/>
    </source>
</evidence>
<name>A0A927ZY79_SELRU</name>
<accession>A0A927ZY79</accession>
<evidence type="ECO:0000313" key="1">
    <source>
        <dbReference type="EMBL" id="MBE6093309.1"/>
    </source>
</evidence>
<reference evidence="1" key="1">
    <citation type="submission" date="2019-04" db="EMBL/GenBank/DDBJ databases">
        <title>Evolution of Biomass-Degrading Anaerobic Consortia Revealed by Metagenomics.</title>
        <authorList>
            <person name="Peng X."/>
        </authorList>
    </citation>
    <scope>NUCLEOTIDE SEQUENCE</scope>
    <source>
        <strain evidence="1">SIG240</strain>
    </source>
</reference>
<proteinExistence type="predicted"/>
<evidence type="ECO:0000313" key="2">
    <source>
        <dbReference type="Proteomes" id="UP000761380"/>
    </source>
</evidence>
<dbReference type="Proteomes" id="UP000761380">
    <property type="component" value="Unassembled WGS sequence"/>
</dbReference>